<name>A0A2P2QSE3_RHIMU</name>
<keyword evidence="1" id="KW-0812">Transmembrane</keyword>
<protein>
    <submittedName>
        <fullName evidence="2">Uncharacterized protein</fullName>
    </submittedName>
</protein>
<dbReference type="AlphaFoldDB" id="A0A2P2QSE3"/>
<evidence type="ECO:0000313" key="2">
    <source>
        <dbReference type="EMBL" id="MBX69897.1"/>
    </source>
</evidence>
<keyword evidence="1" id="KW-0472">Membrane</keyword>
<reference evidence="2" key="1">
    <citation type="submission" date="2018-02" db="EMBL/GenBank/DDBJ databases">
        <title>Rhizophora mucronata_Transcriptome.</title>
        <authorList>
            <person name="Meera S.P."/>
            <person name="Sreeshan A."/>
            <person name="Augustine A."/>
        </authorList>
    </citation>
    <scope>NUCLEOTIDE SEQUENCE</scope>
    <source>
        <tissue evidence="2">Leaf</tissue>
    </source>
</reference>
<sequence>MMNFGQQGETIFEELAKTRYMLFLFFSVFIYWCLC</sequence>
<organism evidence="2">
    <name type="scientific">Rhizophora mucronata</name>
    <name type="common">Asiatic mangrove</name>
    <dbReference type="NCBI Taxonomy" id="61149"/>
    <lineage>
        <taxon>Eukaryota</taxon>
        <taxon>Viridiplantae</taxon>
        <taxon>Streptophyta</taxon>
        <taxon>Embryophyta</taxon>
        <taxon>Tracheophyta</taxon>
        <taxon>Spermatophyta</taxon>
        <taxon>Magnoliopsida</taxon>
        <taxon>eudicotyledons</taxon>
        <taxon>Gunneridae</taxon>
        <taxon>Pentapetalae</taxon>
        <taxon>rosids</taxon>
        <taxon>fabids</taxon>
        <taxon>Malpighiales</taxon>
        <taxon>Rhizophoraceae</taxon>
        <taxon>Rhizophora</taxon>
    </lineage>
</organism>
<dbReference type="EMBL" id="GGEC01089413">
    <property type="protein sequence ID" value="MBX69897.1"/>
    <property type="molecule type" value="Transcribed_RNA"/>
</dbReference>
<feature type="transmembrane region" description="Helical" evidence="1">
    <location>
        <begin position="18"/>
        <end position="34"/>
    </location>
</feature>
<keyword evidence="1" id="KW-1133">Transmembrane helix</keyword>
<proteinExistence type="predicted"/>
<accession>A0A2P2QSE3</accession>
<evidence type="ECO:0000256" key="1">
    <source>
        <dbReference type="SAM" id="Phobius"/>
    </source>
</evidence>